<dbReference type="InterPro" id="IPR012910">
    <property type="entry name" value="Plug_dom"/>
</dbReference>
<dbReference type="OrthoDB" id="9768177at2"/>
<dbReference type="Gene3D" id="2.60.40.1120">
    <property type="entry name" value="Carboxypeptidase-like, regulatory domain"/>
    <property type="match status" value="1"/>
</dbReference>
<evidence type="ECO:0000256" key="7">
    <source>
        <dbReference type="ARBA" id="ARBA00023237"/>
    </source>
</evidence>
<evidence type="ECO:0000256" key="5">
    <source>
        <dbReference type="ARBA" id="ARBA00023077"/>
    </source>
</evidence>
<feature type="domain" description="TonB-dependent receptor plug" evidence="12">
    <location>
        <begin position="120"/>
        <end position="227"/>
    </location>
</feature>
<dbReference type="InterPro" id="IPR036942">
    <property type="entry name" value="Beta-barrel_TonB_sf"/>
</dbReference>
<dbReference type="EMBL" id="ACHA02000004">
    <property type="protein sequence ID" value="EFK59061.1"/>
    <property type="molecule type" value="Genomic_DNA"/>
</dbReference>
<dbReference type="Pfam" id="PF13715">
    <property type="entry name" value="CarbopepD_reg_2"/>
    <property type="match status" value="1"/>
</dbReference>
<evidence type="ECO:0000259" key="12">
    <source>
        <dbReference type="Pfam" id="PF07715"/>
    </source>
</evidence>
<dbReference type="NCBIfam" id="TIGR04056">
    <property type="entry name" value="OMP_RagA_SusC"/>
    <property type="match status" value="1"/>
</dbReference>
<dbReference type="AlphaFoldDB" id="D7VJK8"/>
<proteinExistence type="inferred from homology"/>
<feature type="domain" description="TonB-dependent receptor-like beta-barrel" evidence="11">
    <location>
        <begin position="434"/>
        <end position="841"/>
    </location>
</feature>
<dbReference type="NCBIfam" id="TIGR04057">
    <property type="entry name" value="SusC_RagA_signa"/>
    <property type="match status" value="1"/>
</dbReference>
<evidence type="ECO:0000256" key="1">
    <source>
        <dbReference type="ARBA" id="ARBA00004571"/>
    </source>
</evidence>
<dbReference type="InterPro" id="IPR008969">
    <property type="entry name" value="CarboxyPept-like_regulatory"/>
</dbReference>
<dbReference type="Gene3D" id="2.40.170.20">
    <property type="entry name" value="TonB-dependent receptor, beta-barrel domain"/>
    <property type="match status" value="1"/>
</dbReference>
<accession>D7VJK8</accession>
<evidence type="ECO:0000256" key="9">
    <source>
        <dbReference type="RuleBase" id="RU003357"/>
    </source>
</evidence>
<dbReference type="FunFam" id="2.170.130.10:FF:000008">
    <property type="entry name" value="SusC/RagA family TonB-linked outer membrane protein"/>
    <property type="match status" value="1"/>
</dbReference>
<dbReference type="SUPFAM" id="SSF49464">
    <property type="entry name" value="Carboxypeptidase regulatory domain-like"/>
    <property type="match status" value="1"/>
</dbReference>
<dbReference type="STRING" id="525373.HMPREF0766_11177"/>
<keyword evidence="3 8" id="KW-1134">Transmembrane beta strand</keyword>
<keyword evidence="4 8" id="KW-0812">Transmembrane</keyword>
<evidence type="ECO:0000313" key="13">
    <source>
        <dbReference type="EMBL" id="EFK59061.1"/>
    </source>
</evidence>
<keyword evidence="2 8" id="KW-0813">Transport</keyword>
<organism evidence="13 14">
    <name type="scientific">Sphingobacterium spiritivorum ATCC 33861</name>
    <dbReference type="NCBI Taxonomy" id="525373"/>
    <lineage>
        <taxon>Bacteria</taxon>
        <taxon>Pseudomonadati</taxon>
        <taxon>Bacteroidota</taxon>
        <taxon>Sphingobacteriia</taxon>
        <taxon>Sphingobacteriales</taxon>
        <taxon>Sphingobacteriaceae</taxon>
        <taxon>Sphingobacterium</taxon>
    </lineage>
</organism>
<dbReference type="InterPro" id="IPR039426">
    <property type="entry name" value="TonB-dep_rcpt-like"/>
</dbReference>
<name>D7VJK8_SPHSI</name>
<reference evidence="13" key="1">
    <citation type="submission" date="2010-07" db="EMBL/GenBank/DDBJ databases">
        <authorList>
            <person name="Muzny D."/>
            <person name="Qin X."/>
            <person name="Buhay C."/>
            <person name="Dugan-Rocha S."/>
            <person name="Ding Y."/>
            <person name="Chen G."/>
            <person name="Hawes A."/>
            <person name="Holder M."/>
            <person name="Jhangiani S."/>
            <person name="Johnson A."/>
            <person name="Khan Z."/>
            <person name="Li Z."/>
            <person name="Liu W."/>
            <person name="Liu X."/>
            <person name="Perez L."/>
            <person name="Shen H."/>
            <person name="Wang Q."/>
            <person name="Watt J."/>
            <person name="Xi L."/>
            <person name="Xin Y."/>
            <person name="Zhou J."/>
            <person name="Deng J."/>
            <person name="Jiang H."/>
            <person name="Liu Y."/>
            <person name="Qu J."/>
            <person name="Song X.-Z."/>
            <person name="Zhang L."/>
            <person name="Villasana D."/>
            <person name="Johnson A."/>
            <person name="Liu J."/>
            <person name="Liyanage D."/>
            <person name="Lorensuhewa L."/>
            <person name="Robinson T."/>
            <person name="Song A."/>
            <person name="Song B.-B."/>
            <person name="Dinh H."/>
            <person name="Thornton R."/>
            <person name="Coyle M."/>
            <person name="Francisco L."/>
            <person name="Jackson L."/>
            <person name="Javaid M."/>
            <person name="Korchina V."/>
            <person name="Kovar C."/>
            <person name="Mata R."/>
            <person name="Mathew T."/>
            <person name="Ngo R."/>
            <person name="Nguyen L."/>
            <person name="Nguyen N."/>
            <person name="Okwuonu G."/>
            <person name="Ongeri F."/>
            <person name="Pham C."/>
            <person name="Simmons D."/>
            <person name="Wilczek-Boney K."/>
            <person name="Hale W."/>
            <person name="Jakkamsetti A."/>
            <person name="Pham P."/>
            <person name="Ruth R."/>
            <person name="San Lucas F."/>
            <person name="Warren J."/>
            <person name="Zhang J."/>
            <person name="Zhao Z."/>
            <person name="Zhou C."/>
            <person name="Zhu D."/>
            <person name="Lee S."/>
            <person name="Bess C."/>
            <person name="Blankenburg K."/>
            <person name="Forbes L."/>
            <person name="Fu Q."/>
            <person name="Gubbala S."/>
            <person name="Hirani K."/>
            <person name="Jayaseelan J.C."/>
            <person name="Lara F."/>
            <person name="Munidasa M."/>
            <person name="Palculict T."/>
            <person name="Patil S."/>
            <person name="Pu L.-L."/>
            <person name="Saada N."/>
            <person name="Tang L."/>
            <person name="Weissenberger G."/>
            <person name="Zhu Y."/>
            <person name="Hemphill L."/>
            <person name="Shang Y."/>
            <person name="Youmans B."/>
            <person name="Ayvaz T."/>
            <person name="Ross M."/>
            <person name="Santibanez J."/>
            <person name="Aqrawi P."/>
            <person name="Gross S."/>
            <person name="Joshi V."/>
            <person name="Fowler G."/>
            <person name="Nazareth L."/>
            <person name="Reid J."/>
            <person name="Worley K."/>
            <person name="Petrosino J."/>
            <person name="Highlander S."/>
            <person name="Gibbs R."/>
        </authorList>
    </citation>
    <scope>NUCLEOTIDE SEQUENCE [LARGE SCALE GENOMIC DNA]</scope>
    <source>
        <strain evidence="13">ATCC 33861</strain>
    </source>
</reference>
<dbReference type="InterPro" id="IPR037066">
    <property type="entry name" value="Plug_dom_sf"/>
</dbReference>
<sequence>MKNMLFLRAILCALLAFVMTGISVAQTSDIVTGRIVDEKNQPIGGATVAVVGTNVAVTTGRDGKFSIQVKQQNANLRFTYVGFETKDAVANTKSPMEVVLQSANNELDEIVVIGYGTARKRDLTGAVGTVKNSDIRNVPVTTAAQAITGKVAGVNVVTQSGAPGAAINITVRGGTSITGSTTPLYIVDGFVMEDALMKIDVNDIESIDILKDASASAIYGSRGANGVILISTKSGKAGRTNIDYNGYASFEKLSKKLDLLNIEDYVKYQYEFQTLGGKQQQFANMFGGDVNTPEFASGAYARIQRDYGSRPGIDWQDEVFGGQAILQNHNLNINGGNEKTKLMLTFNNTSQDGILAKSGFRRNSVRAKVNHELLKGVNLDFNSLFQDTNTDGDGSLGGMLKMSILQPATGGIRFTNEQLINSDIAEDLQALDSQYDIYNPIITNDAITRNKVARLANLSVGLTVNFLENFTFRSSGAYQWNQTRKDYWDDGRTVTARNNGGPYGSRSNAEGYQWQLTNTLSWMKTFGKHNLNLLAGHEILYSKDLSVGHTYYGFPSSNFGLNDVSLASRIERADTDEGRYGLVSGFARAMYNYDDRYLVTGTIRADGVSRFRKGNQWGTFPSVSAAWNIHNESFMKDGSFFNQLKLRAGYGSTGNDKISNTSYATLYGSTVVAVNNTQVIGLKPGTTLGNPDLVWEKTQTSNIALDMSFLDNRVNLTTDFYNNESKNLLVRANIPTSTGYSYQFQNIAALRNRGVEVTLNTVNIKKADFQWQTSFNITFNKSKTKALFGTSGNDYLITNLSSRVDFMTQVGESVGKFYGYKYDGVYTTDDFNQNPDGSYSLKNGVASLKGKNRANIKPGDVKYLPTAGETDANGNPVWSTNDRTVIGNPEPKYFGGMNNAFSYKNFDLSVFVNFAYGNQAFNMNTQRFMGPYLPNQNSLSTMASRFTLIDPATGLETKDLSRLAALNPDQHSKDQVWSLNSGNNIAISDALDYYLEDASFLRINNITFGYTLPAAVSKKAFINKMRVYLTLNNIHTFTKYSGYDPEVSASSSILTRGVDNSAYPRAKSVVAGVNLTF</sequence>
<keyword evidence="7 8" id="KW-0998">Cell outer membrane</keyword>
<evidence type="ECO:0000256" key="8">
    <source>
        <dbReference type="PROSITE-ProRule" id="PRU01360"/>
    </source>
</evidence>
<dbReference type="InterPro" id="IPR023997">
    <property type="entry name" value="TonB-dep_OMP_SusC/RagA_CS"/>
</dbReference>
<dbReference type="Pfam" id="PF00593">
    <property type="entry name" value="TonB_dep_Rec_b-barrel"/>
    <property type="match status" value="1"/>
</dbReference>
<evidence type="ECO:0000313" key="14">
    <source>
        <dbReference type="Proteomes" id="UP000006258"/>
    </source>
</evidence>
<evidence type="ECO:0000256" key="2">
    <source>
        <dbReference type="ARBA" id="ARBA00022448"/>
    </source>
</evidence>
<keyword evidence="10" id="KW-0732">Signal</keyword>
<dbReference type="GO" id="GO:0009279">
    <property type="term" value="C:cell outer membrane"/>
    <property type="evidence" value="ECO:0007669"/>
    <property type="project" value="UniProtKB-SubCell"/>
</dbReference>
<evidence type="ECO:0000256" key="3">
    <source>
        <dbReference type="ARBA" id="ARBA00022452"/>
    </source>
</evidence>
<evidence type="ECO:0000259" key="11">
    <source>
        <dbReference type="Pfam" id="PF00593"/>
    </source>
</evidence>
<keyword evidence="6 8" id="KW-0472">Membrane</keyword>
<dbReference type="Pfam" id="PF07715">
    <property type="entry name" value="Plug"/>
    <property type="match status" value="1"/>
</dbReference>
<evidence type="ECO:0000256" key="10">
    <source>
        <dbReference type="SAM" id="SignalP"/>
    </source>
</evidence>
<dbReference type="eggNOG" id="COG4771">
    <property type="taxonomic scope" value="Bacteria"/>
</dbReference>
<feature type="signal peptide" evidence="10">
    <location>
        <begin position="1"/>
        <end position="25"/>
    </location>
</feature>
<dbReference type="Gene3D" id="2.170.130.10">
    <property type="entry name" value="TonB-dependent receptor, plug domain"/>
    <property type="match status" value="1"/>
</dbReference>
<dbReference type="InterPro" id="IPR023996">
    <property type="entry name" value="TonB-dep_OMP_SusC/RagA"/>
</dbReference>
<evidence type="ECO:0000256" key="6">
    <source>
        <dbReference type="ARBA" id="ARBA00023136"/>
    </source>
</evidence>
<gene>
    <name evidence="13" type="ORF">HMPREF0766_11177</name>
</gene>
<protein>
    <submittedName>
        <fullName evidence="13">TonB-linked outer membrane protein, SusC/RagA family</fullName>
    </submittedName>
</protein>
<dbReference type="InterPro" id="IPR000531">
    <property type="entry name" value="Beta-barrel_TonB"/>
</dbReference>
<dbReference type="eggNOG" id="COG1629">
    <property type="taxonomic scope" value="Bacteria"/>
</dbReference>
<evidence type="ECO:0000256" key="4">
    <source>
        <dbReference type="ARBA" id="ARBA00022692"/>
    </source>
</evidence>
<comment type="similarity">
    <text evidence="8 9">Belongs to the TonB-dependent receptor family.</text>
</comment>
<dbReference type="SUPFAM" id="SSF56935">
    <property type="entry name" value="Porins"/>
    <property type="match status" value="1"/>
</dbReference>
<dbReference type="PROSITE" id="PS52016">
    <property type="entry name" value="TONB_DEPENDENT_REC_3"/>
    <property type="match status" value="1"/>
</dbReference>
<keyword evidence="14" id="KW-1185">Reference proteome</keyword>
<comment type="caution">
    <text evidence="13">The sequence shown here is derived from an EMBL/GenBank/DDBJ whole genome shotgun (WGS) entry which is preliminary data.</text>
</comment>
<feature type="chain" id="PRO_5003107022" evidence="10">
    <location>
        <begin position="26"/>
        <end position="1077"/>
    </location>
</feature>
<dbReference type="HOGENOM" id="CLU_004317_0_2_10"/>
<comment type="subcellular location">
    <subcellularLocation>
        <location evidence="1 8">Cell outer membrane</location>
        <topology evidence="1 8">Multi-pass membrane protein</topology>
    </subcellularLocation>
</comment>
<keyword evidence="5 9" id="KW-0798">TonB box</keyword>
<dbReference type="Proteomes" id="UP000006258">
    <property type="component" value="Unassembled WGS sequence"/>
</dbReference>